<feature type="compositionally biased region" description="Basic and acidic residues" evidence="1">
    <location>
        <begin position="32"/>
        <end position="44"/>
    </location>
</feature>
<feature type="domain" description="Zinc-ribbon" evidence="2">
    <location>
        <begin position="3"/>
        <end position="24"/>
    </location>
</feature>
<proteinExistence type="predicted"/>
<feature type="compositionally biased region" description="Polar residues" evidence="1">
    <location>
        <begin position="1"/>
        <end position="12"/>
    </location>
</feature>
<evidence type="ECO:0000313" key="4">
    <source>
        <dbReference type="Proteomes" id="UP000241769"/>
    </source>
</evidence>
<feature type="compositionally biased region" description="Basic residues" evidence="1">
    <location>
        <begin position="90"/>
        <end position="101"/>
    </location>
</feature>
<dbReference type="Proteomes" id="UP000241769">
    <property type="component" value="Unassembled WGS sequence"/>
</dbReference>
<feature type="region of interest" description="Disordered" evidence="1">
    <location>
        <begin position="1"/>
        <end position="145"/>
    </location>
</feature>
<feature type="compositionally biased region" description="Low complexity" evidence="1">
    <location>
        <begin position="76"/>
        <end position="89"/>
    </location>
</feature>
<dbReference type="InterPro" id="IPR026870">
    <property type="entry name" value="Zinc_ribbon_dom"/>
</dbReference>
<sequence length="145" mass="15730">MPFCSQCGTSHTASDRFCRSCGHSVGGPSATKPEKKEKKKEKDLGQTISDWFKSEPLGFGSNTKSSDKKHVVQPKPHNTSTFHSSNTKSTTHHHSPSHNHKSSTPPNHGGTNHKPTADSFNKFGGSKPPSTTSPPVNSSRSHTWK</sequence>
<dbReference type="AlphaFoldDB" id="A0A2P6MP54"/>
<feature type="compositionally biased region" description="Low complexity" evidence="1">
    <location>
        <begin position="126"/>
        <end position="145"/>
    </location>
</feature>
<keyword evidence="4" id="KW-1185">Reference proteome</keyword>
<dbReference type="InParanoid" id="A0A2P6MP54"/>
<protein>
    <recommendedName>
        <fullName evidence="2">Zinc-ribbon domain-containing protein</fullName>
    </recommendedName>
</protein>
<name>A0A2P6MP54_9EUKA</name>
<comment type="caution">
    <text evidence="3">The sequence shown here is derived from an EMBL/GenBank/DDBJ whole genome shotgun (WGS) entry which is preliminary data.</text>
</comment>
<accession>A0A2P6MP54</accession>
<evidence type="ECO:0000313" key="3">
    <source>
        <dbReference type="EMBL" id="PRP73500.1"/>
    </source>
</evidence>
<dbReference type="Pfam" id="PF13240">
    <property type="entry name" value="Zn_Ribbon_1"/>
    <property type="match status" value="1"/>
</dbReference>
<evidence type="ECO:0000259" key="2">
    <source>
        <dbReference type="Pfam" id="PF13240"/>
    </source>
</evidence>
<reference evidence="3 4" key="1">
    <citation type="journal article" date="2018" name="Genome Biol. Evol.">
        <title>Multiple Roots of Fruiting Body Formation in Amoebozoa.</title>
        <authorList>
            <person name="Hillmann F."/>
            <person name="Forbes G."/>
            <person name="Novohradska S."/>
            <person name="Ferling I."/>
            <person name="Riege K."/>
            <person name="Groth M."/>
            <person name="Westermann M."/>
            <person name="Marz M."/>
            <person name="Spaller T."/>
            <person name="Winckler T."/>
            <person name="Schaap P."/>
            <person name="Glockner G."/>
        </authorList>
    </citation>
    <scope>NUCLEOTIDE SEQUENCE [LARGE SCALE GENOMIC DNA]</scope>
    <source>
        <strain evidence="3 4">Jena</strain>
    </source>
</reference>
<gene>
    <name evidence="3" type="ORF">PROFUN_02509</name>
</gene>
<dbReference type="EMBL" id="MDYQ01000599">
    <property type="protein sequence ID" value="PRP73500.1"/>
    <property type="molecule type" value="Genomic_DNA"/>
</dbReference>
<evidence type="ECO:0000256" key="1">
    <source>
        <dbReference type="SAM" id="MobiDB-lite"/>
    </source>
</evidence>
<organism evidence="3 4">
    <name type="scientific">Planoprotostelium fungivorum</name>
    <dbReference type="NCBI Taxonomy" id="1890364"/>
    <lineage>
        <taxon>Eukaryota</taxon>
        <taxon>Amoebozoa</taxon>
        <taxon>Evosea</taxon>
        <taxon>Variosea</taxon>
        <taxon>Cavosteliida</taxon>
        <taxon>Cavosteliaceae</taxon>
        <taxon>Planoprotostelium</taxon>
    </lineage>
</organism>